<reference evidence="8" key="1">
    <citation type="journal article" date="2023" name="Mol. Phylogenet. Evol.">
        <title>Genome-scale phylogeny and comparative genomics of the fungal order Sordariales.</title>
        <authorList>
            <person name="Hensen N."/>
            <person name="Bonometti L."/>
            <person name="Westerberg I."/>
            <person name="Brannstrom I.O."/>
            <person name="Guillou S."/>
            <person name="Cros-Aarteil S."/>
            <person name="Calhoun S."/>
            <person name="Haridas S."/>
            <person name="Kuo A."/>
            <person name="Mondo S."/>
            <person name="Pangilinan J."/>
            <person name="Riley R."/>
            <person name="LaButti K."/>
            <person name="Andreopoulos B."/>
            <person name="Lipzen A."/>
            <person name="Chen C."/>
            <person name="Yan M."/>
            <person name="Daum C."/>
            <person name="Ng V."/>
            <person name="Clum A."/>
            <person name="Steindorff A."/>
            <person name="Ohm R.A."/>
            <person name="Martin F."/>
            <person name="Silar P."/>
            <person name="Natvig D.O."/>
            <person name="Lalanne C."/>
            <person name="Gautier V."/>
            <person name="Ament-Velasquez S.L."/>
            <person name="Kruys A."/>
            <person name="Hutchinson M.I."/>
            <person name="Powell A.J."/>
            <person name="Barry K."/>
            <person name="Miller A.N."/>
            <person name="Grigoriev I.V."/>
            <person name="Debuchy R."/>
            <person name="Gladieux P."/>
            <person name="Hiltunen Thoren M."/>
            <person name="Johannesson H."/>
        </authorList>
    </citation>
    <scope>NUCLEOTIDE SEQUENCE</scope>
    <source>
        <strain evidence="8">CBS 118394</strain>
    </source>
</reference>
<feature type="transmembrane region" description="Helical" evidence="6">
    <location>
        <begin position="321"/>
        <end position="339"/>
    </location>
</feature>
<keyword evidence="4 6" id="KW-0472">Membrane</keyword>
<comment type="caution">
    <text evidence="8">The sequence shown here is derived from an EMBL/GenBank/DDBJ whole genome shotgun (WGS) entry which is preliminary data.</text>
</comment>
<feature type="signal peptide" evidence="7">
    <location>
        <begin position="1"/>
        <end position="27"/>
    </location>
</feature>
<dbReference type="EMBL" id="JAUEDM010000001">
    <property type="protein sequence ID" value="KAK3329210.1"/>
    <property type="molecule type" value="Genomic_DNA"/>
</dbReference>
<evidence type="ECO:0000256" key="1">
    <source>
        <dbReference type="ARBA" id="ARBA00004141"/>
    </source>
</evidence>
<feature type="transmembrane region" description="Helical" evidence="6">
    <location>
        <begin position="224"/>
        <end position="244"/>
    </location>
</feature>
<feature type="transmembrane region" description="Helical" evidence="6">
    <location>
        <begin position="432"/>
        <end position="456"/>
    </location>
</feature>
<dbReference type="AlphaFoldDB" id="A0AAE0MEG3"/>
<protein>
    <recommendedName>
        <fullName evidence="10">Zinc transporter</fullName>
    </recommendedName>
</protein>
<evidence type="ECO:0000256" key="6">
    <source>
        <dbReference type="SAM" id="Phobius"/>
    </source>
</evidence>
<evidence type="ECO:0000256" key="5">
    <source>
        <dbReference type="SAM" id="MobiDB-lite"/>
    </source>
</evidence>
<evidence type="ECO:0008006" key="10">
    <source>
        <dbReference type="Google" id="ProtNLM"/>
    </source>
</evidence>
<feature type="compositionally biased region" description="Basic and acidic residues" evidence="5">
    <location>
        <begin position="128"/>
        <end position="148"/>
    </location>
</feature>
<feature type="region of interest" description="Disordered" evidence="5">
    <location>
        <begin position="128"/>
        <end position="149"/>
    </location>
</feature>
<organism evidence="8 9">
    <name type="scientific">Apodospora peruviana</name>
    <dbReference type="NCBI Taxonomy" id="516989"/>
    <lineage>
        <taxon>Eukaryota</taxon>
        <taxon>Fungi</taxon>
        <taxon>Dikarya</taxon>
        <taxon>Ascomycota</taxon>
        <taxon>Pezizomycotina</taxon>
        <taxon>Sordariomycetes</taxon>
        <taxon>Sordariomycetidae</taxon>
        <taxon>Sordariales</taxon>
        <taxon>Lasiosphaeriaceae</taxon>
        <taxon>Apodospora</taxon>
    </lineage>
</organism>
<evidence type="ECO:0000256" key="4">
    <source>
        <dbReference type="ARBA" id="ARBA00023136"/>
    </source>
</evidence>
<proteinExistence type="predicted"/>
<dbReference type="Proteomes" id="UP001283341">
    <property type="component" value="Unassembled WGS sequence"/>
</dbReference>
<comment type="subcellular location">
    <subcellularLocation>
        <location evidence="1">Membrane</location>
        <topology evidence="1">Multi-pass membrane protein</topology>
    </subcellularLocation>
</comment>
<accession>A0AAE0MEG3</accession>
<keyword evidence="3 6" id="KW-1133">Transmembrane helix</keyword>
<keyword evidence="2 6" id="KW-0812">Transmembrane</keyword>
<feature type="transmembrane region" description="Helical" evidence="6">
    <location>
        <begin position="264"/>
        <end position="283"/>
    </location>
</feature>
<dbReference type="PANTHER" id="PTHR11040:SF44">
    <property type="entry name" value="PROTEIN ZNTC-RELATED"/>
    <property type="match status" value="1"/>
</dbReference>
<evidence type="ECO:0000256" key="2">
    <source>
        <dbReference type="ARBA" id="ARBA00022692"/>
    </source>
</evidence>
<evidence type="ECO:0000256" key="7">
    <source>
        <dbReference type="SAM" id="SignalP"/>
    </source>
</evidence>
<gene>
    <name evidence="8" type="ORF">B0H66DRAFT_540440</name>
</gene>
<feature type="transmembrane region" description="Helical" evidence="6">
    <location>
        <begin position="192"/>
        <end position="217"/>
    </location>
</feature>
<evidence type="ECO:0000313" key="9">
    <source>
        <dbReference type="Proteomes" id="UP001283341"/>
    </source>
</evidence>
<keyword evidence="9" id="KW-1185">Reference proteome</keyword>
<dbReference type="InterPro" id="IPR003689">
    <property type="entry name" value="ZIP"/>
</dbReference>
<sequence length="526" mass="55384">MVGLQTRAGGSILSWLPVALLVQSASGSVSPRVQPRVRQAAESTITAVPTTTTPSASAAPSLSAVSDCHLEGSLLHCMAGATEYHVHTTVTATTDIPPAFTGCHTHDAETFCHGPDGADVEISLEAEETGHGHDEEEGHDHDDSHQEEILSESGRTCHFHAGVEHCTGGSSSEETELNCSRVQREYNIPLRVGLLFAMLATSALGVFGPIFAASFIAPNNIVFIVLRQFGTGVIISTAFVHLYTHANLMFANECLGELQYESTASAILMAGIFLSFLVEYAGIRLMQWHGAKNASTSAESAGAAGGELVQSARTEMVNISVLEAGVIFHSFLIGLTLVVSGDKTFITLFIVIVFHQFFEGLALGTRIAALGMPAGLTSSHGGGHGHHHGHVVHELKKPVTCSPMLGPLSGSESDLDRTASTSVSAFPLRKKMILAAAFAFVTPMGMAVGIGVLHHFNGNDPSTIIAIGTLDALSAGILVWVGVVEMWAQDWMLGGEMTNASPLKTIFGLIALITGMALMSLLGKWA</sequence>
<dbReference type="Pfam" id="PF02535">
    <property type="entry name" value="Zip"/>
    <property type="match status" value="3"/>
</dbReference>
<feature type="transmembrane region" description="Helical" evidence="6">
    <location>
        <begin position="505"/>
        <end position="523"/>
    </location>
</feature>
<dbReference type="GO" id="GO:0005385">
    <property type="term" value="F:zinc ion transmembrane transporter activity"/>
    <property type="evidence" value="ECO:0007669"/>
    <property type="project" value="TreeGrafter"/>
</dbReference>
<feature type="transmembrane region" description="Helical" evidence="6">
    <location>
        <begin position="345"/>
        <end position="363"/>
    </location>
</feature>
<evidence type="ECO:0000256" key="3">
    <source>
        <dbReference type="ARBA" id="ARBA00022989"/>
    </source>
</evidence>
<name>A0AAE0MEG3_9PEZI</name>
<dbReference type="PANTHER" id="PTHR11040">
    <property type="entry name" value="ZINC/IRON TRANSPORTER"/>
    <property type="match status" value="1"/>
</dbReference>
<evidence type="ECO:0000313" key="8">
    <source>
        <dbReference type="EMBL" id="KAK3329210.1"/>
    </source>
</evidence>
<keyword evidence="7" id="KW-0732">Signal</keyword>
<feature type="transmembrane region" description="Helical" evidence="6">
    <location>
        <begin position="462"/>
        <end position="484"/>
    </location>
</feature>
<dbReference type="GO" id="GO:0005886">
    <property type="term" value="C:plasma membrane"/>
    <property type="evidence" value="ECO:0007669"/>
    <property type="project" value="TreeGrafter"/>
</dbReference>
<reference evidence="8" key="2">
    <citation type="submission" date="2023-06" db="EMBL/GenBank/DDBJ databases">
        <authorList>
            <consortium name="Lawrence Berkeley National Laboratory"/>
            <person name="Haridas S."/>
            <person name="Hensen N."/>
            <person name="Bonometti L."/>
            <person name="Westerberg I."/>
            <person name="Brannstrom I.O."/>
            <person name="Guillou S."/>
            <person name="Cros-Aarteil S."/>
            <person name="Calhoun S."/>
            <person name="Kuo A."/>
            <person name="Mondo S."/>
            <person name="Pangilinan J."/>
            <person name="Riley R."/>
            <person name="Labutti K."/>
            <person name="Andreopoulos B."/>
            <person name="Lipzen A."/>
            <person name="Chen C."/>
            <person name="Yanf M."/>
            <person name="Daum C."/>
            <person name="Ng V."/>
            <person name="Clum A."/>
            <person name="Steindorff A."/>
            <person name="Ohm R."/>
            <person name="Martin F."/>
            <person name="Silar P."/>
            <person name="Natvig D."/>
            <person name="Lalanne C."/>
            <person name="Gautier V."/>
            <person name="Ament-Velasquez S.L."/>
            <person name="Kruys A."/>
            <person name="Hutchinson M.I."/>
            <person name="Powell A.J."/>
            <person name="Barry K."/>
            <person name="Miller A.N."/>
            <person name="Grigoriev I.V."/>
            <person name="Debuchy R."/>
            <person name="Gladieux P."/>
            <person name="Thoren M.H."/>
            <person name="Johannesson H."/>
        </authorList>
    </citation>
    <scope>NUCLEOTIDE SEQUENCE</scope>
    <source>
        <strain evidence="8">CBS 118394</strain>
    </source>
</reference>
<feature type="chain" id="PRO_5042158443" description="Zinc transporter" evidence="7">
    <location>
        <begin position="28"/>
        <end position="526"/>
    </location>
</feature>